<keyword evidence="14" id="KW-1185">Reference proteome</keyword>
<dbReference type="SUPFAM" id="SSF52141">
    <property type="entry name" value="Uracil-DNA glycosylase-like"/>
    <property type="match status" value="1"/>
</dbReference>
<evidence type="ECO:0000256" key="7">
    <source>
        <dbReference type="ARBA" id="ARBA00022763"/>
    </source>
</evidence>
<dbReference type="GO" id="GO:0046872">
    <property type="term" value="F:metal ion binding"/>
    <property type="evidence" value="ECO:0007669"/>
    <property type="project" value="UniProtKB-KW"/>
</dbReference>
<dbReference type="STRING" id="1286171.EAL2_c00200"/>
<sequence>MEKLLERCMELSDGEEFVFSDGRMDSSIMLIGEAPGENEVKLKRPFVGKAGKNLDEFISMLGIERDDMYITNAVKIRPHKLSLKTGKRINRSPSKAEVDKFRELVLEEIKLITPKIIVTLGNTPLKQLLQRDVRIGDVHGMLMYVEVGDKTYMLFPLYHPASIIYNRDLRQVYIDDLSRLREVIHGLGI</sequence>
<dbReference type="SMART" id="SM00986">
    <property type="entry name" value="UDG"/>
    <property type="match status" value="1"/>
</dbReference>
<feature type="domain" description="Uracil-DNA glycosylase-like" evidence="12">
    <location>
        <begin position="19"/>
        <end position="178"/>
    </location>
</feature>
<evidence type="ECO:0000256" key="4">
    <source>
        <dbReference type="ARBA" id="ARBA00019403"/>
    </source>
</evidence>
<dbReference type="InterPro" id="IPR036895">
    <property type="entry name" value="Uracil-DNA_glycosylase-like_sf"/>
</dbReference>
<evidence type="ECO:0000256" key="1">
    <source>
        <dbReference type="ARBA" id="ARBA00001400"/>
    </source>
</evidence>
<dbReference type="GO" id="GO:0051539">
    <property type="term" value="F:4 iron, 4 sulfur cluster binding"/>
    <property type="evidence" value="ECO:0007669"/>
    <property type="project" value="UniProtKB-KW"/>
</dbReference>
<evidence type="ECO:0000256" key="2">
    <source>
        <dbReference type="ARBA" id="ARBA00006521"/>
    </source>
</evidence>
<dbReference type="Gene3D" id="3.40.470.10">
    <property type="entry name" value="Uracil-DNA glycosylase-like domain"/>
    <property type="match status" value="1"/>
</dbReference>
<name>W8T0X1_PEPAC</name>
<evidence type="ECO:0000256" key="6">
    <source>
        <dbReference type="ARBA" id="ARBA00022723"/>
    </source>
</evidence>
<dbReference type="InterPro" id="IPR051536">
    <property type="entry name" value="UDG_Type-4/5"/>
</dbReference>
<keyword evidence="9" id="KW-0408">Iron</keyword>
<evidence type="ECO:0000313" key="14">
    <source>
        <dbReference type="Proteomes" id="UP000019591"/>
    </source>
</evidence>
<dbReference type="eggNOG" id="COG1573">
    <property type="taxonomic scope" value="Bacteria"/>
</dbReference>
<evidence type="ECO:0000256" key="8">
    <source>
        <dbReference type="ARBA" id="ARBA00022801"/>
    </source>
</evidence>
<keyword evidence="8" id="KW-0378">Hydrolase</keyword>
<evidence type="ECO:0000256" key="5">
    <source>
        <dbReference type="ARBA" id="ARBA00022485"/>
    </source>
</evidence>
<proteinExistence type="inferred from homology"/>
<dbReference type="PANTHER" id="PTHR33693:SF1">
    <property type="entry name" value="TYPE-4 URACIL-DNA GLYCOSYLASE"/>
    <property type="match status" value="1"/>
</dbReference>
<dbReference type="KEGG" id="eac:EAL2_c00200"/>
<dbReference type="InterPro" id="IPR005122">
    <property type="entry name" value="Uracil-DNA_glycosylase-like"/>
</dbReference>
<accession>W8T0X1</accession>
<keyword evidence="7" id="KW-0227">DNA damage</keyword>
<organism evidence="13 14">
    <name type="scientific">Peptoclostridium acidaminophilum DSM 3953</name>
    <dbReference type="NCBI Taxonomy" id="1286171"/>
    <lineage>
        <taxon>Bacteria</taxon>
        <taxon>Bacillati</taxon>
        <taxon>Bacillota</taxon>
        <taxon>Clostridia</taxon>
        <taxon>Peptostreptococcales</taxon>
        <taxon>Peptoclostridiaceae</taxon>
        <taxon>Peptoclostridium</taxon>
    </lineage>
</organism>
<dbReference type="EC" id="3.2.2.27" evidence="3"/>
<evidence type="ECO:0000256" key="9">
    <source>
        <dbReference type="ARBA" id="ARBA00023004"/>
    </source>
</evidence>
<evidence type="ECO:0000256" key="10">
    <source>
        <dbReference type="ARBA" id="ARBA00023014"/>
    </source>
</evidence>
<dbReference type="Proteomes" id="UP000019591">
    <property type="component" value="Chromosome"/>
</dbReference>
<dbReference type="PANTHER" id="PTHR33693">
    <property type="entry name" value="TYPE-5 URACIL-DNA GLYCOSYLASE"/>
    <property type="match status" value="1"/>
</dbReference>
<keyword evidence="5" id="KW-0004">4Fe-4S</keyword>
<dbReference type="PATRIC" id="fig|1286171.3.peg.16"/>
<dbReference type="NCBIfam" id="TIGR00758">
    <property type="entry name" value="UDG_fam4"/>
    <property type="match status" value="1"/>
</dbReference>
<comment type="similarity">
    <text evidence="2">Belongs to the uracil-DNA glycosylase (UDG) superfamily. Type 4 (UDGa) family.</text>
</comment>
<dbReference type="EMBL" id="CP007452">
    <property type="protein sequence ID" value="AHM55384.1"/>
    <property type="molecule type" value="Genomic_DNA"/>
</dbReference>
<keyword evidence="10" id="KW-0411">Iron-sulfur</keyword>
<reference evidence="13 14" key="1">
    <citation type="journal article" date="2014" name="Genome Announc.">
        <title>Complete Genome Sequence of Amino Acid-Utilizing Eubacterium acidaminophilum al-2 (DSM 3953).</title>
        <authorList>
            <person name="Poehlein A."/>
            <person name="Andreesen J.R."/>
            <person name="Daniel R."/>
        </authorList>
    </citation>
    <scope>NUCLEOTIDE SEQUENCE [LARGE SCALE GENOMIC DNA]</scope>
    <source>
        <strain evidence="13 14">DSM 3953</strain>
    </source>
</reference>
<dbReference type="SMART" id="SM00987">
    <property type="entry name" value="UreE_C"/>
    <property type="match status" value="1"/>
</dbReference>
<dbReference type="AlphaFoldDB" id="W8T0X1"/>
<evidence type="ECO:0000256" key="11">
    <source>
        <dbReference type="ARBA" id="ARBA00023204"/>
    </source>
</evidence>
<keyword evidence="6" id="KW-0479">Metal-binding</keyword>
<evidence type="ECO:0000256" key="3">
    <source>
        <dbReference type="ARBA" id="ARBA00012030"/>
    </source>
</evidence>
<keyword evidence="11" id="KW-0234">DNA repair</keyword>
<dbReference type="HOGENOM" id="CLU_044815_1_3_9"/>
<comment type="catalytic activity">
    <reaction evidence="1">
        <text>Hydrolyzes single-stranded DNA or mismatched double-stranded DNA and polynucleotides, releasing free uracil.</text>
        <dbReference type="EC" id="3.2.2.27"/>
    </reaction>
</comment>
<dbReference type="InterPro" id="IPR005273">
    <property type="entry name" value="Ura-DNA_glyco_family4"/>
</dbReference>
<dbReference type="Pfam" id="PF03167">
    <property type="entry name" value="UDG"/>
    <property type="match status" value="1"/>
</dbReference>
<dbReference type="CDD" id="cd10030">
    <property type="entry name" value="UDG-F4_TTUDGA_SPO1dp_like"/>
    <property type="match status" value="1"/>
</dbReference>
<dbReference type="GO" id="GO:0004844">
    <property type="term" value="F:uracil DNA N-glycosylase activity"/>
    <property type="evidence" value="ECO:0007669"/>
    <property type="project" value="UniProtKB-EC"/>
</dbReference>
<evidence type="ECO:0000259" key="12">
    <source>
        <dbReference type="SMART" id="SM00986"/>
    </source>
</evidence>
<protein>
    <recommendedName>
        <fullName evidence="4">Type-4 uracil-DNA glycosylase</fullName>
        <ecNumber evidence="3">3.2.2.27</ecNumber>
    </recommendedName>
</protein>
<evidence type="ECO:0000313" key="13">
    <source>
        <dbReference type="EMBL" id="AHM55384.1"/>
    </source>
</evidence>
<gene>
    <name evidence="13" type="ORF">EAL2_c00200</name>
</gene>
<dbReference type="GO" id="GO:0006281">
    <property type="term" value="P:DNA repair"/>
    <property type="evidence" value="ECO:0007669"/>
    <property type="project" value="UniProtKB-KW"/>
</dbReference>